<protein>
    <submittedName>
        <fullName evidence="1">Uncharacterized protein</fullName>
    </submittedName>
</protein>
<name>A0ABW0NZT2_9HYPH</name>
<evidence type="ECO:0000313" key="2">
    <source>
        <dbReference type="Proteomes" id="UP001596060"/>
    </source>
</evidence>
<sequence>MPSFETLARLKPIPHEGRPIQDVLIDLNEAIKAAGIEFGESEFSILRYVDDLPETFDNFRWIDCTAVRGGNEGFYAHISLVPRQHDRNPTILIATAKTWCWSSALAIAAAATRLLSD</sequence>
<dbReference type="Proteomes" id="UP001596060">
    <property type="component" value="Unassembled WGS sequence"/>
</dbReference>
<comment type="caution">
    <text evidence="1">The sequence shown here is derived from an EMBL/GenBank/DDBJ whole genome shotgun (WGS) entry which is preliminary data.</text>
</comment>
<accession>A0ABW0NZT2</accession>
<keyword evidence="2" id="KW-1185">Reference proteome</keyword>
<dbReference type="EMBL" id="JBHSLU010000017">
    <property type="protein sequence ID" value="MFC5505496.1"/>
    <property type="molecule type" value="Genomic_DNA"/>
</dbReference>
<proteinExistence type="predicted"/>
<evidence type="ECO:0000313" key="1">
    <source>
        <dbReference type="EMBL" id="MFC5505496.1"/>
    </source>
</evidence>
<gene>
    <name evidence="1" type="ORF">ACFPN9_09525</name>
</gene>
<reference evidence="2" key="1">
    <citation type="journal article" date="2019" name="Int. J. Syst. Evol. Microbiol.">
        <title>The Global Catalogue of Microorganisms (GCM) 10K type strain sequencing project: providing services to taxonomists for standard genome sequencing and annotation.</title>
        <authorList>
            <consortium name="The Broad Institute Genomics Platform"/>
            <consortium name="The Broad Institute Genome Sequencing Center for Infectious Disease"/>
            <person name="Wu L."/>
            <person name="Ma J."/>
        </authorList>
    </citation>
    <scope>NUCLEOTIDE SEQUENCE [LARGE SCALE GENOMIC DNA]</scope>
    <source>
        <strain evidence="2">CCUG 43117</strain>
    </source>
</reference>
<organism evidence="1 2">
    <name type="scientific">Bosea massiliensis</name>
    <dbReference type="NCBI Taxonomy" id="151419"/>
    <lineage>
        <taxon>Bacteria</taxon>
        <taxon>Pseudomonadati</taxon>
        <taxon>Pseudomonadota</taxon>
        <taxon>Alphaproteobacteria</taxon>
        <taxon>Hyphomicrobiales</taxon>
        <taxon>Boseaceae</taxon>
        <taxon>Bosea</taxon>
    </lineage>
</organism>